<evidence type="ECO:0000313" key="9">
    <source>
        <dbReference type="EMBL" id="SDY95744.1"/>
    </source>
</evidence>
<dbReference type="Proteomes" id="UP000199079">
    <property type="component" value="Unassembled WGS sequence"/>
</dbReference>
<comment type="pathway">
    <text evidence="1">Amino-acid degradation; L-proline degradation into L-glutamate; L-glutamate from L-proline: step 2/2.</text>
</comment>
<name>A0A1H3P3L0_9EURY</name>
<dbReference type="GO" id="GO:0009898">
    <property type="term" value="C:cytoplasmic side of plasma membrane"/>
    <property type="evidence" value="ECO:0007669"/>
    <property type="project" value="TreeGrafter"/>
</dbReference>
<keyword evidence="3 7" id="KW-0560">Oxidoreductase</keyword>
<reference evidence="10" key="1">
    <citation type="submission" date="2016-10" db="EMBL/GenBank/DDBJ databases">
        <authorList>
            <person name="Varghese N."/>
            <person name="Submissions S."/>
        </authorList>
    </citation>
    <scope>NUCLEOTIDE SEQUENCE [LARGE SCALE GENOMIC DNA]</scope>
    <source>
        <strain evidence="10">DC30,IBRC 10041,KCTC 4046</strain>
    </source>
</reference>
<dbReference type="RefSeq" id="WP_092735402.1">
    <property type="nucleotide sequence ID" value="NZ_FNPC01000019.1"/>
</dbReference>
<dbReference type="GO" id="GO:0003842">
    <property type="term" value="F:L-glutamate gamma-semialdehyde dehydrogenase activity"/>
    <property type="evidence" value="ECO:0007669"/>
    <property type="project" value="UniProtKB-EC"/>
</dbReference>
<dbReference type="Gene3D" id="3.40.605.10">
    <property type="entry name" value="Aldehyde Dehydrogenase, Chain A, domain 1"/>
    <property type="match status" value="1"/>
</dbReference>
<dbReference type="Pfam" id="PF00171">
    <property type="entry name" value="Aldedh"/>
    <property type="match status" value="1"/>
</dbReference>
<dbReference type="EMBL" id="FNPC01000019">
    <property type="protein sequence ID" value="SDY95744.1"/>
    <property type="molecule type" value="Genomic_DNA"/>
</dbReference>
<gene>
    <name evidence="9" type="ORF">SAMN05216564_1194</name>
</gene>
<evidence type="ECO:0000256" key="1">
    <source>
        <dbReference type="ARBA" id="ARBA00004786"/>
    </source>
</evidence>
<evidence type="ECO:0000313" key="10">
    <source>
        <dbReference type="Proteomes" id="UP000199079"/>
    </source>
</evidence>
<feature type="domain" description="Aldehyde dehydrogenase" evidence="8">
    <location>
        <begin position="56"/>
        <end position="520"/>
    </location>
</feature>
<dbReference type="PANTHER" id="PTHR42862">
    <property type="entry name" value="DELTA-1-PYRROLINE-5-CARBOXYLATE DEHYDROGENASE 1, ISOFORM A-RELATED"/>
    <property type="match status" value="1"/>
</dbReference>
<dbReference type="InterPro" id="IPR016162">
    <property type="entry name" value="Ald_DH_N"/>
</dbReference>
<dbReference type="Gene3D" id="3.40.309.10">
    <property type="entry name" value="Aldehyde Dehydrogenase, Chain A, domain 2"/>
    <property type="match status" value="1"/>
</dbReference>
<proteinExistence type="inferred from homology"/>
<evidence type="ECO:0000256" key="2">
    <source>
        <dbReference type="ARBA" id="ARBA00012884"/>
    </source>
</evidence>
<evidence type="ECO:0000256" key="6">
    <source>
        <dbReference type="PROSITE-ProRule" id="PRU10007"/>
    </source>
</evidence>
<dbReference type="InterPro" id="IPR050485">
    <property type="entry name" value="Proline_metab_enzyme"/>
</dbReference>
<organism evidence="9 10">
    <name type="scientific">Halopenitus persicus</name>
    <dbReference type="NCBI Taxonomy" id="1048396"/>
    <lineage>
        <taxon>Archaea</taxon>
        <taxon>Methanobacteriati</taxon>
        <taxon>Methanobacteriota</taxon>
        <taxon>Stenosarchaea group</taxon>
        <taxon>Halobacteria</taxon>
        <taxon>Halobacteriales</taxon>
        <taxon>Haloferacaceae</taxon>
        <taxon>Halopenitus</taxon>
    </lineage>
</organism>
<dbReference type="OrthoDB" id="6342at2157"/>
<dbReference type="PROSITE" id="PS00687">
    <property type="entry name" value="ALDEHYDE_DEHYDR_GLU"/>
    <property type="match status" value="1"/>
</dbReference>
<feature type="active site" evidence="6">
    <location>
        <position position="290"/>
    </location>
</feature>
<accession>A0A1H3P3L0</accession>
<dbReference type="InterPro" id="IPR016160">
    <property type="entry name" value="Ald_DH_CS_CYS"/>
</dbReference>
<dbReference type="InterPro" id="IPR029510">
    <property type="entry name" value="Ald_DH_CS_GLU"/>
</dbReference>
<dbReference type="GO" id="GO:0010133">
    <property type="term" value="P:L-proline catabolic process to L-glutamate"/>
    <property type="evidence" value="ECO:0007669"/>
    <property type="project" value="TreeGrafter"/>
</dbReference>
<dbReference type="PANTHER" id="PTHR42862:SF1">
    <property type="entry name" value="DELTA-1-PYRROLINE-5-CARBOXYLATE DEHYDROGENASE 2, ISOFORM A-RELATED"/>
    <property type="match status" value="1"/>
</dbReference>
<evidence type="ECO:0000259" key="8">
    <source>
        <dbReference type="Pfam" id="PF00171"/>
    </source>
</evidence>
<evidence type="ECO:0000256" key="4">
    <source>
        <dbReference type="ARBA" id="ARBA00023027"/>
    </source>
</evidence>
<comment type="similarity">
    <text evidence="7">Belongs to the aldehyde dehydrogenase family.</text>
</comment>
<dbReference type="AlphaFoldDB" id="A0A1H3P3L0"/>
<comment type="catalytic activity">
    <reaction evidence="5">
        <text>L-glutamate 5-semialdehyde + NAD(+) + H2O = L-glutamate + NADH + 2 H(+)</text>
        <dbReference type="Rhea" id="RHEA:30235"/>
        <dbReference type="ChEBI" id="CHEBI:15377"/>
        <dbReference type="ChEBI" id="CHEBI:15378"/>
        <dbReference type="ChEBI" id="CHEBI:29985"/>
        <dbReference type="ChEBI" id="CHEBI:57540"/>
        <dbReference type="ChEBI" id="CHEBI:57945"/>
        <dbReference type="ChEBI" id="CHEBI:58066"/>
        <dbReference type="EC" id="1.2.1.88"/>
    </reaction>
</comment>
<dbReference type="PROSITE" id="PS00070">
    <property type="entry name" value="ALDEHYDE_DEHYDR_CYS"/>
    <property type="match status" value="1"/>
</dbReference>
<dbReference type="InterPro" id="IPR016163">
    <property type="entry name" value="Ald_DH_C"/>
</dbReference>
<protein>
    <recommendedName>
        <fullName evidence="2">L-glutamate gamma-semialdehyde dehydrogenase</fullName>
        <ecNumber evidence="2">1.2.1.88</ecNumber>
    </recommendedName>
</protein>
<sequence>MQPRAYDNELTYLTYKQDDSEEAFHQAYEEAVESVRADLGQSHPLKIDGEAVETGRTFTATSPGDLDLEIGEFTAGREQDVEAAVSAATAAAPAWEDRDVESRVQIFQDAADIMRDRKFELAAALSLENGKNRTEAMADVDEAIDFLDFYSSELERVDGYEFDTGEPTPGQHTTNLLRPYGVFGVISPFNFPMALFVGMSSGALVAGNTVVAKPASTTPLTANLFVDILHEAGLPEGVINLVTGSGSDVGQPIVEHEDVSGVAFTGSRDVGLRIQKTFMDLGKRGPVIAELGGKNPVIVSDTADVDDAVEGVKTGAFSFSGQKCSATSRVYVHEDVIDEFIDKLVAETEELTVGRATERDTFVSPLIDDSAVEYYQEITEQARSDGTVHIGGNVRTDGDLADGRFVEPTVVTDIPHDHELAREEHFLPFVTVHPVSDLDEGIEKSNDSEYGLCAGLFSQDEAEIERWFDEVESGMTYVNRTQSATTGALVQAQPFGGWKFSGTTGKFAGGYWYLQQFMREQSRTRVE</sequence>
<keyword evidence="4" id="KW-0520">NAD</keyword>
<evidence type="ECO:0000256" key="3">
    <source>
        <dbReference type="ARBA" id="ARBA00023002"/>
    </source>
</evidence>
<evidence type="ECO:0000256" key="5">
    <source>
        <dbReference type="ARBA" id="ARBA00048142"/>
    </source>
</evidence>
<dbReference type="FunFam" id="3.40.309.10:FF:000005">
    <property type="entry name" value="1-pyrroline-5-carboxylate dehydrogenase 1"/>
    <property type="match status" value="1"/>
</dbReference>
<dbReference type="EC" id="1.2.1.88" evidence="2"/>
<dbReference type="InterPro" id="IPR015590">
    <property type="entry name" value="Aldehyde_DH_dom"/>
</dbReference>
<dbReference type="SUPFAM" id="SSF53720">
    <property type="entry name" value="ALDH-like"/>
    <property type="match status" value="1"/>
</dbReference>
<dbReference type="InterPro" id="IPR016161">
    <property type="entry name" value="Ald_DH/histidinol_DH"/>
</dbReference>
<evidence type="ECO:0000256" key="7">
    <source>
        <dbReference type="RuleBase" id="RU003345"/>
    </source>
</evidence>
<keyword evidence="10" id="KW-1185">Reference proteome</keyword>